<sequence length="230" mass="25144">MARYNLRFTRGIDHLNSNLNAPPGNSAAPGKEKARNADFVHEHSVMATSATGTSDPNAAAFVPLLKKGQASASPRPMLLQSFNKLAAISDNKFKEENDSRNAVSEGLPEKVDTTGEEVGAVTTCAKVLAMTEMAEHVFNFLPEQDILRCMRVSRSFEDTIRGSIKLQRRVFLATDNTVLTGIAVKRQRFEGESSEAENGGRQGICANERLLRTNPFIIRPLPAEPCGEDQ</sequence>
<gene>
    <name evidence="2" type="ORF">TI39_contig4111g00011</name>
</gene>
<evidence type="ECO:0000259" key="1">
    <source>
        <dbReference type="SMART" id="SM00256"/>
    </source>
</evidence>
<dbReference type="EMBL" id="LAFY01004071">
    <property type="protein sequence ID" value="KJX95482.1"/>
    <property type="molecule type" value="Genomic_DNA"/>
</dbReference>
<accession>A0A0F4GET8</accession>
<comment type="caution">
    <text evidence="2">The sequence shown here is derived from an EMBL/GenBank/DDBJ whole genome shotgun (WGS) entry which is preliminary data.</text>
</comment>
<organism evidence="2 3">
    <name type="scientific">Zymoseptoria brevis</name>
    <dbReference type="NCBI Taxonomy" id="1047168"/>
    <lineage>
        <taxon>Eukaryota</taxon>
        <taxon>Fungi</taxon>
        <taxon>Dikarya</taxon>
        <taxon>Ascomycota</taxon>
        <taxon>Pezizomycotina</taxon>
        <taxon>Dothideomycetes</taxon>
        <taxon>Dothideomycetidae</taxon>
        <taxon>Mycosphaerellales</taxon>
        <taxon>Mycosphaerellaceae</taxon>
        <taxon>Zymoseptoria</taxon>
    </lineage>
</organism>
<dbReference type="InterPro" id="IPR001810">
    <property type="entry name" value="F-box_dom"/>
</dbReference>
<dbReference type="SMART" id="SM00256">
    <property type="entry name" value="FBOX"/>
    <property type="match status" value="1"/>
</dbReference>
<dbReference type="InterPro" id="IPR036047">
    <property type="entry name" value="F-box-like_dom_sf"/>
</dbReference>
<dbReference type="Pfam" id="PF12937">
    <property type="entry name" value="F-box-like"/>
    <property type="match status" value="1"/>
</dbReference>
<protein>
    <recommendedName>
        <fullName evidence="1">F-box domain-containing protein</fullName>
    </recommendedName>
</protein>
<dbReference type="CDD" id="cd09917">
    <property type="entry name" value="F-box_SF"/>
    <property type="match status" value="1"/>
</dbReference>
<dbReference type="AlphaFoldDB" id="A0A0F4GET8"/>
<dbReference type="SUPFAM" id="SSF81383">
    <property type="entry name" value="F-box domain"/>
    <property type="match status" value="1"/>
</dbReference>
<reference evidence="2 3" key="1">
    <citation type="submission" date="2015-03" db="EMBL/GenBank/DDBJ databases">
        <title>RNA-seq based gene annotation and comparative genomics of four Zymoseptoria species reveal species-specific pathogenicity related genes and transposable element activity.</title>
        <authorList>
            <person name="Grandaubert J."/>
            <person name="Bhattacharyya A."/>
            <person name="Stukenbrock E.H."/>
        </authorList>
    </citation>
    <scope>NUCLEOTIDE SEQUENCE [LARGE SCALE GENOMIC DNA]</scope>
    <source>
        <strain evidence="2 3">Zb18110</strain>
    </source>
</reference>
<name>A0A0F4GET8_9PEZI</name>
<dbReference type="Proteomes" id="UP000033647">
    <property type="component" value="Unassembled WGS sequence"/>
</dbReference>
<feature type="domain" description="F-box" evidence="1">
    <location>
        <begin position="130"/>
        <end position="169"/>
    </location>
</feature>
<keyword evidence="3" id="KW-1185">Reference proteome</keyword>
<dbReference type="OrthoDB" id="3635570at2759"/>
<evidence type="ECO:0000313" key="3">
    <source>
        <dbReference type="Proteomes" id="UP000033647"/>
    </source>
</evidence>
<proteinExistence type="predicted"/>
<evidence type="ECO:0000313" key="2">
    <source>
        <dbReference type="EMBL" id="KJX95482.1"/>
    </source>
</evidence>